<accession>A0A3S7P7I8</accession>
<evidence type="ECO:0000256" key="3">
    <source>
        <dbReference type="ARBA" id="ARBA00012929"/>
    </source>
</evidence>
<gene>
    <name evidence="7" type="primary">rfbD</name>
    <name evidence="7" type="ORF">C1C91_15535</name>
</gene>
<comment type="cofactor">
    <cofactor evidence="6">
        <name>Mg(2+)</name>
        <dbReference type="ChEBI" id="CHEBI:18420"/>
    </cofactor>
    <text evidence="6">Binds 1 Mg(2+) ion per monomer.</text>
</comment>
<dbReference type="GO" id="GO:0019305">
    <property type="term" value="P:dTDP-rhamnose biosynthetic process"/>
    <property type="evidence" value="ECO:0007669"/>
    <property type="project" value="UniProtKB-UniPathway"/>
</dbReference>
<dbReference type="Pfam" id="PF04321">
    <property type="entry name" value="RmlD_sub_bind"/>
    <property type="match status" value="1"/>
</dbReference>
<dbReference type="Gene3D" id="3.40.50.720">
    <property type="entry name" value="NAD(P)-binding Rossmann-like Domain"/>
    <property type="match status" value="1"/>
</dbReference>
<dbReference type="EC" id="1.1.1.133" evidence="3 6"/>
<comment type="catalytic activity">
    <reaction evidence="5 6">
        <text>dTDP-beta-L-rhamnose + NADP(+) = dTDP-4-dehydro-beta-L-rhamnose + NADPH + H(+)</text>
        <dbReference type="Rhea" id="RHEA:21796"/>
        <dbReference type="ChEBI" id="CHEBI:15378"/>
        <dbReference type="ChEBI" id="CHEBI:57510"/>
        <dbReference type="ChEBI" id="CHEBI:57783"/>
        <dbReference type="ChEBI" id="CHEBI:58349"/>
        <dbReference type="ChEBI" id="CHEBI:62830"/>
        <dbReference type="EC" id="1.1.1.133"/>
    </reaction>
</comment>
<dbReference type="InterPro" id="IPR036291">
    <property type="entry name" value="NAD(P)-bd_dom_sf"/>
</dbReference>
<dbReference type="GO" id="GO:0008831">
    <property type="term" value="F:dTDP-4-dehydrorhamnose reductase activity"/>
    <property type="evidence" value="ECO:0007669"/>
    <property type="project" value="UniProtKB-EC"/>
</dbReference>
<evidence type="ECO:0000256" key="5">
    <source>
        <dbReference type="ARBA" id="ARBA00048200"/>
    </source>
</evidence>
<dbReference type="GO" id="GO:0009243">
    <property type="term" value="P:O antigen biosynthetic process"/>
    <property type="evidence" value="ECO:0007669"/>
    <property type="project" value="UniProtKB-UniPathway"/>
</dbReference>
<name>A0A3S7P7I8_AERCA</name>
<dbReference type="PANTHER" id="PTHR10491">
    <property type="entry name" value="DTDP-4-DEHYDRORHAMNOSE REDUCTASE"/>
    <property type="match status" value="1"/>
</dbReference>
<reference evidence="7" key="1">
    <citation type="journal article" date="2019" name="J Environ">
        <title>Genetic characterization and potential molecular dissemination mechanism of tet (31) gene in Aeromonas caviae from an oxytetracycline wastewater treatment system.</title>
        <authorList>
            <person name="Shi Y."/>
            <person name="Tian Z."/>
            <person name="Leclercq S.O."/>
            <person name="Zhang H."/>
            <person name="Yang M."/>
            <person name="Zhang Y."/>
        </authorList>
    </citation>
    <scope>NUCLEOTIDE SEQUENCE</scope>
    <source>
        <strain evidence="7">T25-39</strain>
    </source>
</reference>
<protein>
    <recommendedName>
        <fullName evidence="4 6">dTDP-4-dehydrorhamnose reductase</fullName>
        <ecNumber evidence="3 6">1.1.1.133</ecNumber>
    </recommendedName>
</protein>
<organism evidence="7 8">
    <name type="scientific">Aeromonas caviae</name>
    <name type="common">Aeromonas punctata</name>
    <dbReference type="NCBI Taxonomy" id="648"/>
    <lineage>
        <taxon>Bacteria</taxon>
        <taxon>Pseudomonadati</taxon>
        <taxon>Pseudomonadota</taxon>
        <taxon>Gammaproteobacteria</taxon>
        <taxon>Aeromonadales</taxon>
        <taxon>Aeromonadaceae</taxon>
        <taxon>Aeromonas</taxon>
    </lineage>
</organism>
<evidence type="ECO:0000256" key="4">
    <source>
        <dbReference type="ARBA" id="ARBA00017099"/>
    </source>
</evidence>
<dbReference type="Gene3D" id="3.90.25.10">
    <property type="entry name" value="UDP-galactose 4-epimerase, domain 1"/>
    <property type="match status" value="1"/>
</dbReference>
<dbReference type="InterPro" id="IPR005913">
    <property type="entry name" value="dTDP_dehydrorham_reduct"/>
</dbReference>
<evidence type="ECO:0000256" key="1">
    <source>
        <dbReference type="ARBA" id="ARBA00004781"/>
    </source>
</evidence>
<dbReference type="PANTHER" id="PTHR10491:SF4">
    <property type="entry name" value="METHIONINE ADENOSYLTRANSFERASE 2 SUBUNIT BETA"/>
    <property type="match status" value="1"/>
</dbReference>
<keyword evidence="6 7" id="KW-0560">Oxidoreductase</keyword>
<keyword evidence="6" id="KW-0521">NADP</keyword>
<evidence type="ECO:0000313" key="7">
    <source>
        <dbReference type="EMBL" id="AXB06228.1"/>
    </source>
</evidence>
<dbReference type="SUPFAM" id="SSF51735">
    <property type="entry name" value="NAD(P)-binding Rossmann-fold domains"/>
    <property type="match status" value="1"/>
</dbReference>
<comment type="function">
    <text evidence="6">Catalyzes the reduction of dTDP-6-deoxy-L-lyxo-4-hexulose to yield dTDP-L-rhamnose.</text>
</comment>
<sequence>MKVFCSEYDRPTLLLGEGQLGLVLCQLINEETLIQLNRSQVDFLQPKRLADLVVRLQPKVIINAAAYTSVDQAEVEPELAYQINTQAVAILADAAKQTGALLVHFSTDYVFDGSGDKPWREDDLPEPLNAYGLSKYQGEQAIVASGCRHLILRTTWLHSPYRYNFLKTMLRLGGERSSLSVVCDQVGSPTSAAMLAEATLIAIRQTLVNPALGGLYHVAAVGEVNWYDYASFIFKEGCALGLLGRIPTLIPVTSDHYASPARRPLNSRFDTRLFRQTFGVHFLPWQAGVAETLRQLSAEQ</sequence>
<dbReference type="AlphaFoldDB" id="A0A3S7P7I8"/>
<dbReference type="UniPathway" id="UPA00124"/>
<dbReference type="CDD" id="cd05254">
    <property type="entry name" value="dTDP_HR_like_SDR_e"/>
    <property type="match status" value="1"/>
</dbReference>
<evidence type="ECO:0000256" key="6">
    <source>
        <dbReference type="RuleBase" id="RU364082"/>
    </source>
</evidence>
<dbReference type="InterPro" id="IPR029903">
    <property type="entry name" value="RmlD-like-bd"/>
</dbReference>
<proteinExistence type="inferred from homology"/>
<comment type="pathway">
    <text evidence="1 6">Carbohydrate biosynthesis; dTDP-L-rhamnose biosynthesis.</text>
</comment>
<dbReference type="Proteomes" id="UP000266778">
    <property type="component" value="Chromosome"/>
</dbReference>
<dbReference type="UniPathway" id="UPA00281"/>
<comment type="similarity">
    <text evidence="2 6">Belongs to the dTDP-4-dehydrorhamnose reductase family.</text>
</comment>
<dbReference type="NCBIfam" id="TIGR01214">
    <property type="entry name" value="rmlD"/>
    <property type="match status" value="1"/>
</dbReference>
<evidence type="ECO:0000313" key="8">
    <source>
        <dbReference type="Proteomes" id="UP000266778"/>
    </source>
</evidence>
<evidence type="ECO:0000256" key="2">
    <source>
        <dbReference type="ARBA" id="ARBA00010944"/>
    </source>
</evidence>
<dbReference type="GO" id="GO:0005829">
    <property type="term" value="C:cytosol"/>
    <property type="evidence" value="ECO:0007669"/>
    <property type="project" value="TreeGrafter"/>
</dbReference>
<dbReference type="EMBL" id="CP025706">
    <property type="protein sequence ID" value="AXB06228.1"/>
    <property type="molecule type" value="Genomic_DNA"/>
</dbReference>